<organism evidence="2 3">
    <name type="scientific">Desmophyllum pertusum</name>
    <dbReference type="NCBI Taxonomy" id="174260"/>
    <lineage>
        <taxon>Eukaryota</taxon>
        <taxon>Metazoa</taxon>
        <taxon>Cnidaria</taxon>
        <taxon>Anthozoa</taxon>
        <taxon>Hexacorallia</taxon>
        <taxon>Scleractinia</taxon>
        <taxon>Caryophylliina</taxon>
        <taxon>Caryophylliidae</taxon>
        <taxon>Desmophyllum</taxon>
    </lineage>
</organism>
<comment type="caution">
    <text evidence="2">The sequence shown here is derived from an EMBL/GenBank/DDBJ whole genome shotgun (WGS) entry which is preliminary data.</text>
</comment>
<evidence type="ECO:0000313" key="2">
    <source>
        <dbReference type="EMBL" id="KAJ7384917.1"/>
    </source>
</evidence>
<dbReference type="EMBL" id="MU825883">
    <property type="protein sequence ID" value="KAJ7384917.1"/>
    <property type="molecule type" value="Genomic_DNA"/>
</dbReference>
<keyword evidence="2" id="KW-0808">Transferase</keyword>
<keyword evidence="3" id="KW-1185">Reference proteome</keyword>
<dbReference type="GO" id="GO:0003743">
    <property type="term" value="F:translation initiation factor activity"/>
    <property type="evidence" value="ECO:0007669"/>
    <property type="project" value="UniProtKB-KW"/>
</dbReference>
<evidence type="ECO:0000256" key="1">
    <source>
        <dbReference type="SAM" id="Coils"/>
    </source>
</evidence>
<accession>A0A9W9ZNM2</accession>
<evidence type="ECO:0000313" key="3">
    <source>
        <dbReference type="Proteomes" id="UP001163046"/>
    </source>
</evidence>
<gene>
    <name evidence="2" type="primary">EIF2AK1_4</name>
    <name evidence="2" type="ORF">OS493_018604</name>
</gene>
<dbReference type="Proteomes" id="UP001163046">
    <property type="component" value="Unassembled WGS sequence"/>
</dbReference>
<reference evidence="2" key="1">
    <citation type="submission" date="2023-01" db="EMBL/GenBank/DDBJ databases">
        <title>Genome assembly of the deep-sea coral Lophelia pertusa.</title>
        <authorList>
            <person name="Herrera S."/>
            <person name="Cordes E."/>
        </authorList>
    </citation>
    <scope>NUCLEOTIDE SEQUENCE</scope>
    <source>
        <strain evidence="2">USNM1676648</strain>
        <tissue evidence="2">Polyp</tissue>
    </source>
</reference>
<sequence>MERVKSIKDLRQGKLPQDFCEKWPEESKLILMMTTETPSNRPTAESLLELAVFKEKHTQMSDHLNEKVKEQASEIIELRKMLLEKDEELDSRADEVRELRRQLEERDKRVEQMFANNKLCAVCSHKLVNPVEEMDTG</sequence>
<dbReference type="Gene3D" id="1.10.510.10">
    <property type="entry name" value="Transferase(Phosphotransferase) domain 1"/>
    <property type="match status" value="1"/>
</dbReference>
<dbReference type="OrthoDB" id="1405469at2759"/>
<keyword evidence="2" id="KW-0648">Protein biosynthesis</keyword>
<dbReference type="GO" id="GO:0004674">
    <property type="term" value="F:protein serine/threonine kinase activity"/>
    <property type="evidence" value="ECO:0007669"/>
    <property type="project" value="UniProtKB-EC"/>
</dbReference>
<proteinExistence type="predicted"/>
<protein>
    <submittedName>
        <fullName evidence="2">Eukaryotic translation initiation factor 2-alpha kinase</fullName>
        <ecNumber evidence="2">2.7.11.1</ecNumber>
    </submittedName>
</protein>
<dbReference type="AlphaFoldDB" id="A0A9W9ZNM2"/>
<keyword evidence="2" id="KW-0418">Kinase</keyword>
<keyword evidence="2" id="KW-0396">Initiation factor</keyword>
<dbReference type="EC" id="2.7.11.1" evidence="2"/>
<name>A0A9W9ZNM2_9CNID</name>
<keyword evidence="1" id="KW-0175">Coiled coil</keyword>
<feature type="coiled-coil region" evidence="1">
    <location>
        <begin position="82"/>
        <end position="116"/>
    </location>
</feature>